<gene>
    <name evidence="2" type="ORF">JOE21_003234</name>
</gene>
<name>A0ABU1ITH0_9BACL</name>
<accession>A0ABU1ITH0</accession>
<keyword evidence="1" id="KW-0694">RNA-binding</keyword>
<keyword evidence="3" id="KW-1185">Reference proteome</keyword>
<dbReference type="InterPro" id="IPR013785">
    <property type="entry name" value="Aldolase_TIM"/>
</dbReference>
<dbReference type="SUPFAM" id="SSF110391">
    <property type="entry name" value="GlpP-like"/>
    <property type="match status" value="1"/>
</dbReference>
<dbReference type="PANTHER" id="PTHR35787:SF1">
    <property type="entry name" value="GLYCEROL UPTAKE OPERON ANTITERMINATOR REGULATORY PROTEIN"/>
    <property type="match status" value="1"/>
</dbReference>
<reference evidence="2 3" key="1">
    <citation type="submission" date="2023-07" db="EMBL/GenBank/DDBJ databases">
        <title>Genomic Encyclopedia of Type Strains, Phase IV (KMG-IV): sequencing the most valuable type-strain genomes for metagenomic binning, comparative biology and taxonomic classification.</title>
        <authorList>
            <person name="Goeker M."/>
        </authorList>
    </citation>
    <scope>NUCLEOTIDE SEQUENCE [LARGE SCALE GENOMIC DNA]</scope>
    <source>
        <strain evidence="2 3">DSM 45903</strain>
    </source>
</reference>
<comment type="caution">
    <text evidence="2">The sequence shown here is derived from an EMBL/GenBank/DDBJ whole genome shotgun (WGS) entry which is preliminary data.</text>
</comment>
<keyword evidence="1" id="KW-0804">Transcription</keyword>
<dbReference type="Pfam" id="PF04309">
    <property type="entry name" value="G3P_antiterm"/>
    <property type="match status" value="1"/>
</dbReference>
<comment type="function">
    <text evidence="1">Regulates expression of the glpD operon. In the presence of glycerol 3-phosphate (G3P) causes antitermination of transcription of glpD at the inverted repeat of the leader region to enhance its transcription. Binds and stabilizes glpD leader mRNA.</text>
</comment>
<organism evidence="2 3">
    <name type="scientific">Desmospora profundinema</name>
    <dbReference type="NCBI Taxonomy" id="1571184"/>
    <lineage>
        <taxon>Bacteria</taxon>
        <taxon>Bacillati</taxon>
        <taxon>Bacillota</taxon>
        <taxon>Bacilli</taxon>
        <taxon>Bacillales</taxon>
        <taxon>Thermoactinomycetaceae</taxon>
        <taxon>Desmospora</taxon>
    </lineage>
</organism>
<dbReference type="Proteomes" id="UP001185012">
    <property type="component" value="Unassembled WGS sequence"/>
</dbReference>
<keyword evidence="1" id="KW-0805">Transcription regulation</keyword>
<keyword evidence="1" id="KW-0319">Glycerol metabolism</keyword>
<evidence type="ECO:0000313" key="3">
    <source>
        <dbReference type="Proteomes" id="UP001185012"/>
    </source>
</evidence>
<dbReference type="EMBL" id="JAVDQG010000008">
    <property type="protein sequence ID" value="MDR6227219.1"/>
    <property type="molecule type" value="Genomic_DNA"/>
</dbReference>
<evidence type="ECO:0000313" key="2">
    <source>
        <dbReference type="EMBL" id="MDR6227219.1"/>
    </source>
</evidence>
<dbReference type="PANTHER" id="PTHR35787">
    <property type="entry name" value="GLYCEROL UPTAKE OPERON ANTITERMINATOR REGULATORY PROTEIN"/>
    <property type="match status" value="1"/>
</dbReference>
<sequence>MKRSKRFGVEHPVIAAIRGEDGIDRLDESLVTHCFLLCGDINTLPGLVQRVRAKGKRVFLHLDLAKGFGNDRAALAYIKRELEPDGVVSTRTHLLKNAREEGLTAVQRLFIPDSMSVETGRHLLKQSKADAVEVMPGVVPAWVYQTLRRDIQIPIVAGGLLHQPDDVRRALEAGADAVSVSNQALWNQDF</sequence>
<dbReference type="InterPro" id="IPR006699">
    <property type="entry name" value="GlpP"/>
</dbReference>
<evidence type="ECO:0000256" key="1">
    <source>
        <dbReference type="PIRNR" id="PIRNR016897"/>
    </source>
</evidence>
<dbReference type="Gene3D" id="3.20.20.70">
    <property type="entry name" value="Aldolase class I"/>
    <property type="match status" value="1"/>
</dbReference>
<dbReference type="PIRSF" id="PIRSF016897">
    <property type="entry name" value="GlpP"/>
    <property type="match status" value="1"/>
</dbReference>
<dbReference type="RefSeq" id="WP_309868162.1">
    <property type="nucleotide sequence ID" value="NZ_JAVDQG010000008.1"/>
</dbReference>
<proteinExistence type="predicted"/>
<protein>
    <recommendedName>
        <fullName evidence="1">Glycerol uptake operon antiterminator regulatory protein</fullName>
    </recommendedName>
</protein>